<dbReference type="EMBL" id="SHAG01000009">
    <property type="protein sequence ID" value="RZO76653.1"/>
    <property type="molecule type" value="Genomic_DNA"/>
</dbReference>
<comment type="caution">
    <text evidence="3">The sequence shown here is derived from an EMBL/GenBank/DDBJ whole genome shotgun (WGS) entry which is preliminary data.</text>
</comment>
<evidence type="ECO:0000256" key="1">
    <source>
        <dbReference type="ARBA" id="ARBA00022679"/>
    </source>
</evidence>
<keyword evidence="1 3" id="KW-0808">Transferase</keyword>
<dbReference type="InterPro" id="IPR038136">
    <property type="entry name" value="CofD-like_dom_sf"/>
</dbReference>
<dbReference type="CDD" id="cd07186">
    <property type="entry name" value="CofD_like"/>
    <property type="match status" value="1"/>
</dbReference>
<dbReference type="EC" id="2.7.8.28" evidence="3"/>
<dbReference type="AlphaFoldDB" id="A0A520S2E9"/>
<reference evidence="3 4" key="1">
    <citation type="submission" date="2019-02" db="EMBL/GenBank/DDBJ databases">
        <title>Prokaryotic population dynamics and viral predation in marine succession experiment using metagenomics: the confinement effect.</title>
        <authorList>
            <person name="Haro-Moreno J.M."/>
            <person name="Rodriguez-Valera F."/>
            <person name="Lopez-Perez M."/>
        </authorList>
    </citation>
    <scope>NUCLEOTIDE SEQUENCE [LARGE SCALE GENOMIC DNA]</scope>
    <source>
        <strain evidence="3">MED-G157</strain>
    </source>
</reference>
<dbReference type="NCBIfam" id="TIGR01819">
    <property type="entry name" value="F420_cofD"/>
    <property type="match status" value="1"/>
</dbReference>
<accession>A0A520S2E9</accession>
<dbReference type="Pfam" id="PF01933">
    <property type="entry name" value="CofD"/>
    <property type="match status" value="1"/>
</dbReference>
<proteinExistence type="inferred from homology"/>
<evidence type="ECO:0000256" key="2">
    <source>
        <dbReference type="ARBA" id="ARBA00022842"/>
    </source>
</evidence>
<organism evidence="3 4">
    <name type="scientific">OM182 bacterium</name>
    <dbReference type="NCBI Taxonomy" id="2510334"/>
    <lineage>
        <taxon>Bacteria</taxon>
        <taxon>Pseudomonadati</taxon>
        <taxon>Pseudomonadota</taxon>
        <taxon>Gammaproteobacteria</taxon>
        <taxon>OMG group</taxon>
        <taxon>OM182 clade</taxon>
    </lineage>
</organism>
<dbReference type="Proteomes" id="UP000316199">
    <property type="component" value="Unassembled WGS sequence"/>
</dbReference>
<dbReference type="InterPro" id="IPR002882">
    <property type="entry name" value="CofD"/>
</dbReference>
<keyword evidence="2" id="KW-0460">Magnesium</keyword>
<dbReference type="PANTHER" id="PTHR43007:SF1">
    <property type="entry name" value="2-PHOSPHO-L-LACTATE TRANSFERASE"/>
    <property type="match status" value="1"/>
</dbReference>
<evidence type="ECO:0000313" key="4">
    <source>
        <dbReference type="Proteomes" id="UP000316199"/>
    </source>
</evidence>
<dbReference type="Gene3D" id="3.40.50.10680">
    <property type="entry name" value="CofD-like domains"/>
    <property type="match status" value="1"/>
</dbReference>
<dbReference type="InterPro" id="IPR010115">
    <property type="entry name" value="FbiA/CofD"/>
</dbReference>
<evidence type="ECO:0000313" key="3">
    <source>
        <dbReference type="EMBL" id="RZO76653.1"/>
    </source>
</evidence>
<dbReference type="Gene3D" id="1.10.8.240">
    <property type="entry name" value="CofD-like domain"/>
    <property type="match status" value="1"/>
</dbReference>
<name>A0A520S2E9_9GAMM</name>
<protein>
    <submittedName>
        <fullName evidence="3">2-phospho-L-lactate transferase</fullName>
        <ecNumber evidence="3">2.7.8.28</ecNumber>
    </submittedName>
</protein>
<dbReference type="GO" id="GO:0000287">
    <property type="term" value="F:magnesium ion binding"/>
    <property type="evidence" value="ECO:0007669"/>
    <property type="project" value="InterPro"/>
</dbReference>
<dbReference type="HAMAP" id="MF_01257">
    <property type="entry name" value="CofD"/>
    <property type="match status" value="1"/>
</dbReference>
<gene>
    <name evidence="3" type="ORF">EVA68_03685</name>
</gene>
<dbReference type="SUPFAM" id="SSF142338">
    <property type="entry name" value="CofD-like"/>
    <property type="match status" value="1"/>
</dbReference>
<sequence length="326" mass="35967">MEKLYENFECLALSGGVGGAKLVLGLSKILSAEQLTVVANTGDDFKHLGLNISPDLDTIMYTLANLNNAELGWGQMGETWQFLQALDRLDEETWFKIGDRDLATHIVRTLKLDYGLTLSQVTEDLCRSLGVKHSVIPMTNDRVGTVVHTDTGESIPFQEYFVRDRCNPKVRNFDFQGIKTAFPSPGFLKSLNSPKLRLIIICPSNPFVSIDPILQVSGVLDRIVERRIPVVAISPIVGGQALKGPAAKMMRELGKTPSASTVAEHYLTVYGDILTGFIIDEEDRILESNLSGMGLQTTVTNTVMITLQDRINLAHESLRFANGFKI</sequence>
<dbReference type="GO" id="GO:0043743">
    <property type="term" value="F:LPPG:FO 2-phospho-L-lactate transferase activity"/>
    <property type="evidence" value="ECO:0007669"/>
    <property type="project" value="UniProtKB-EC"/>
</dbReference>
<dbReference type="PANTHER" id="PTHR43007">
    <property type="entry name" value="2-PHOSPHO-L-LACTATE TRANSFERASE"/>
    <property type="match status" value="1"/>
</dbReference>